<evidence type="ECO:0000256" key="2">
    <source>
        <dbReference type="SAM" id="MobiDB-lite"/>
    </source>
</evidence>
<evidence type="ECO:0000256" key="1">
    <source>
        <dbReference type="ARBA" id="ARBA00023186"/>
    </source>
</evidence>
<dbReference type="Pfam" id="PF02179">
    <property type="entry name" value="BAG"/>
    <property type="match status" value="1"/>
</dbReference>
<feature type="domain" description="Ubiquitin-like" evidence="3">
    <location>
        <begin position="24"/>
        <end position="98"/>
    </location>
</feature>
<dbReference type="Gene3D" id="1.20.58.120">
    <property type="entry name" value="BAG domain"/>
    <property type="match status" value="1"/>
</dbReference>
<evidence type="ECO:0000259" key="3">
    <source>
        <dbReference type="PROSITE" id="PS50053"/>
    </source>
</evidence>
<organism evidence="4">
    <name type="scientific">Hemiselmis tepida</name>
    <dbReference type="NCBI Taxonomy" id="464990"/>
    <lineage>
        <taxon>Eukaryota</taxon>
        <taxon>Cryptophyceae</taxon>
        <taxon>Cryptomonadales</taxon>
        <taxon>Hemiselmidaceae</taxon>
        <taxon>Hemiselmis</taxon>
    </lineage>
</organism>
<dbReference type="InterPro" id="IPR000626">
    <property type="entry name" value="Ubiquitin-like_dom"/>
</dbReference>
<dbReference type="GO" id="GO:0000774">
    <property type="term" value="F:adenyl-nucleotide exchange factor activity"/>
    <property type="evidence" value="ECO:0007669"/>
    <property type="project" value="TreeGrafter"/>
</dbReference>
<keyword evidence="1" id="KW-0143">Chaperone</keyword>
<dbReference type="GO" id="GO:0005829">
    <property type="term" value="C:cytosol"/>
    <property type="evidence" value="ECO:0007669"/>
    <property type="project" value="TreeGrafter"/>
</dbReference>
<dbReference type="SUPFAM" id="SSF54236">
    <property type="entry name" value="Ubiquitin-like"/>
    <property type="match status" value="1"/>
</dbReference>
<proteinExistence type="predicted"/>
<dbReference type="InterPro" id="IPR029071">
    <property type="entry name" value="Ubiquitin-like_domsf"/>
</dbReference>
<dbReference type="SUPFAM" id="SSF63491">
    <property type="entry name" value="BAG domain"/>
    <property type="match status" value="1"/>
</dbReference>
<gene>
    <name evidence="4" type="ORF">HTEP1355_LOCUS5999</name>
</gene>
<dbReference type="GO" id="GO:0050821">
    <property type="term" value="P:protein stabilization"/>
    <property type="evidence" value="ECO:0007669"/>
    <property type="project" value="TreeGrafter"/>
</dbReference>
<reference evidence="4" key="1">
    <citation type="submission" date="2021-01" db="EMBL/GenBank/DDBJ databases">
        <authorList>
            <person name="Corre E."/>
            <person name="Pelletier E."/>
            <person name="Niang G."/>
            <person name="Scheremetjew M."/>
            <person name="Finn R."/>
            <person name="Kale V."/>
            <person name="Holt S."/>
            <person name="Cochrane G."/>
            <person name="Meng A."/>
            <person name="Brown T."/>
            <person name="Cohen L."/>
        </authorList>
    </citation>
    <scope>NUCLEOTIDE SEQUENCE</scope>
    <source>
        <strain evidence="4">CCMP443</strain>
    </source>
</reference>
<dbReference type="AlphaFoldDB" id="A0A7S0VQS7"/>
<dbReference type="Gene3D" id="3.10.20.90">
    <property type="entry name" value="Phosphatidylinositol 3-kinase Catalytic Subunit, Chain A, domain 1"/>
    <property type="match status" value="1"/>
</dbReference>
<dbReference type="EMBL" id="HBFN01010305">
    <property type="protein sequence ID" value="CAD8790085.1"/>
    <property type="molecule type" value="Transcribed_RNA"/>
</dbReference>
<protein>
    <recommendedName>
        <fullName evidence="3">Ubiquitin-like domain-containing protein</fullName>
    </recommendedName>
</protein>
<feature type="compositionally biased region" description="Pro residues" evidence="2">
    <location>
        <begin position="10"/>
        <end position="23"/>
    </location>
</feature>
<dbReference type="PANTHER" id="PTHR12329">
    <property type="entry name" value="BCL2-ASSOCIATED ATHANOGENE"/>
    <property type="match status" value="1"/>
</dbReference>
<dbReference type="GO" id="GO:0005634">
    <property type="term" value="C:nucleus"/>
    <property type="evidence" value="ECO:0007669"/>
    <property type="project" value="TreeGrafter"/>
</dbReference>
<dbReference type="InterPro" id="IPR036533">
    <property type="entry name" value="BAG_dom_sf"/>
</dbReference>
<name>A0A7S0VQS7_9CRYP</name>
<feature type="region of interest" description="Disordered" evidence="2">
    <location>
        <begin position="1"/>
        <end position="24"/>
    </location>
</feature>
<dbReference type="InterPro" id="IPR039773">
    <property type="entry name" value="BAG_chaperone_regulator"/>
</dbReference>
<dbReference type="PANTHER" id="PTHR12329:SF16">
    <property type="entry name" value="BAG FAMILY MOLECULAR CHAPERONE REGULATOR 1"/>
    <property type="match status" value="1"/>
</dbReference>
<accession>A0A7S0VQS7</accession>
<dbReference type="GO" id="GO:0051087">
    <property type="term" value="F:protein-folding chaperone binding"/>
    <property type="evidence" value="ECO:0007669"/>
    <property type="project" value="InterPro"/>
</dbReference>
<dbReference type="PROSITE" id="PS50053">
    <property type="entry name" value="UBIQUITIN_2"/>
    <property type="match status" value="1"/>
</dbReference>
<dbReference type="GO" id="GO:0016020">
    <property type="term" value="C:membrane"/>
    <property type="evidence" value="ECO:0007669"/>
    <property type="project" value="TreeGrafter"/>
</dbReference>
<feature type="region of interest" description="Disordered" evidence="2">
    <location>
        <begin position="191"/>
        <end position="215"/>
    </location>
</feature>
<evidence type="ECO:0000313" key="4">
    <source>
        <dbReference type="EMBL" id="CAD8790085.1"/>
    </source>
</evidence>
<sequence>MASACITMQPPQPPVPPTPPAGPVPVGLSYEKQTWEITVDTSKGMANLNLHIYIVTGVLPGRQKLMAKGQTLYPDTQLNKIGFLPRDKIMLVQVPAGQEMEPVHHISPHPVDRTRSKIVCLDELATALEGAAGIVKDPEMLAKIHKLVMVTEDSGTKLLLKVDEIQGDDNVRAARKALVKHLSGVCDRLDNLKTQTKPDGGASAGGQPGAQAVQM</sequence>
<dbReference type="InterPro" id="IPR003103">
    <property type="entry name" value="BAG_domain"/>
</dbReference>